<name>A0ACB7VEZ5_DIOAL</name>
<evidence type="ECO:0000313" key="2">
    <source>
        <dbReference type="Proteomes" id="UP000827976"/>
    </source>
</evidence>
<sequence length="370" mass="42170">MHMLLLPSTSPMSSHLLFLSIMSLFATTSFSLPIPIRSEYEVSLLYEGWLVKHNKSYDDFIEKEKRYEIFKGNLRYIDKHNAGNHTYSLALNVFADLTVEEYRATYLRTLPPRKWKEMENDSYTFNDTISAAPASIDWRDWGAINPIRNQGGCFSCWAFAVLTTVEALNQIVTGDLVSLSEQQLVDCFNKGCQASYMDDAYQYIIDNGGIDTEQDYPYKSKYGYCDTFKQNTKIVSIDGYRMVHRNNEDALMLAVADQPVAAAVEGYGQNFQLYGNGIFNDYCGTAVDHAVTIVGYDTEGGQDYWIVRNSWGEAWGEFGYMKLQRNTQSRSGKCGIASWPYYPLKYSNMNKPNPLKGKAKEDMARRSSEI</sequence>
<keyword evidence="1" id="KW-0378">Hydrolase</keyword>
<accession>A0ACB7VEZ5</accession>
<gene>
    <name evidence="1" type="ORF">IHE45_09G049600</name>
</gene>
<comment type="caution">
    <text evidence="1">The sequence shown here is derived from an EMBL/GenBank/DDBJ whole genome shotgun (WGS) entry which is preliminary data.</text>
</comment>
<dbReference type="Proteomes" id="UP000827976">
    <property type="component" value="Chromosome 9"/>
</dbReference>
<protein>
    <submittedName>
        <fullName evidence="1">Actinidain protein</fullName>
        <ecNumber evidence="1">3.4.22.14</ecNumber>
    </submittedName>
</protein>
<dbReference type="EMBL" id="CM037019">
    <property type="protein sequence ID" value="KAH7672360.1"/>
    <property type="molecule type" value="Genomic_DNA"/>
</dbReference>
<reference evidence="2" key="1">
    <citation type="journal article" date="2022" name="Nat. Commun.">
        <title>Chromosome evolution and the genetic basis of agronomically important traits in greater yam.</title>
        <authorList>
            <person name="Bredeson J.V."/>
            <person name="Lyons J.B."/>
            <person name="Oniyinde I.O."/>
            <person name="Okereke N.R."/>
            <person name="Kolade O."/>
            <person name="Nnabue I."/>
            <person name="Nwadili C.O."/>
            <person name="Hribova E."/>
            <person name="Parker M."/>
            <person name="Nwogha J."/>
            <person name="Shu S."/>
            <person name="Carlson J."/>
            <person name="Kariba R."/>
            <person name="Muthemba S."/>
            <person name="Knop K."/>
            <person name="Barton G.J."/>
            <person name="Sherwood A.V."/>
            <person name="Lopez-Montes A."/>
            <person name="Asiedu R."/>
            <person name="Jamnadass R."/>
            <person name="Muchugi A."/>
            <person name="Goodstein D."/>
            <person name="Egesi C.N."/>
            <person name="Featherston J."/>
            <person name="Asfaw A."/>
            <person name="Simpson G.G."/>
            <person name="Dolezel J."/>
            <person name="Hendre P.S."/>
            <person name="Van Deynze A."/>
            <person name="Kumar P.L."/>
            <person name="Obidiegwu J.E."/>
            <person name="Bhattacharjee R."/>
            <person name="Rokhsar D.S."/>
        </authorList>
    </citation>
    <scope>NUCLEOTIDE SEQUENCE [LARGE SCALE GENOMIC DNA]</scope>
    <source>
        <strain evidence="2">cv. TDa95/00328</strain>
    </source>
</reference>
<dbReference type="EC" id="3.4.22.14" evidence="1"/>
<proteinExistence type="predicted"/>
<keyword evidence="2" id="KW-1185">Reference proteome</keyword>
<organism evidence="1 2">
    <name type="scientific">Dioscorea alata</name>
    <name type="common">Purple yam</name>
    <dbReference type="NCBI Taxonomy" id="55571"/>
    <lineage>
        <taxon>Eukaryota</taxon>
        <taxon>Viridiplantae</taxon>
        <taxon>Streptophyta</taxon>
        <taxon>Embryophyta</taxon>
        <taxon>Tracheophyta</taxon>
        <taxon>Spermatophyta</taxon>
        <taxon>Magnoliopsida</taxon>
        <taxon>Liliopsida</taxon>
        <taxon>Dioscoreales</taxon>
        <taxon>Dioscoreaceae</taxon>
        <taxon>Dioscorea</taxon>
    </lineage>
</organism>
<evidence type="ECO:0000313" key="1">
    <source>
        <dbReference type="EMBL" id="KAH7672360.1"/>
    </source>
</evidence>